<dbReference type="KEGG" id="spu:115921167"/>
<proteinExistence type="predicted"/>
<keyword evidence="3" id="KW-1185">Reference proteome</keyword>
<feature type="compositionally biased region" description="Polar residues" evidence="1">
    <location>
        <begin position="103"/>
        <end position="123"/>
    </location>
</feature>
<reference evidence="3" key="1">
    <citation type="submission" date="2015-02" db="EMBL/GenBank/DDBJ databases">
        <title>Genome sequencing for Strongylocentrotus purpuratus.</title>
        <authorList>
            <person name="Murali S."/>
            <person name="Liu Y."/>
            <person name="Vee V."/>
            <person name="English A."/>
            <person name="Wang M."/>
            <person name="Skinner E."/>
            <person name="Han Y."/>
            <person name="Muzny D.M."/>
            <person name="Worley K.C."/>
            <person name="Gibbs R.A."/>
        </authorList>
    </citation>
    <scope>NUCLEOTIDE SEQUENCE</scope>
</reference>
<feature type="region of interest" description="Disordered" evidence="1">
    <location>
        <begin position="155"/>
        <end position="193"/>
    </location>
</feature>
<dbReference type="InParanoid" id="A0A7M7NC50"/>
<dbReference type="AlphaFoldDB" id="A0A7M7NC50"/>
<reference evidence="2" key="2">
    <citation type="submission" date="2021-01" db="UniProtKB">
        <authorList>
            <consortium name="EnsemblMetazoa"/>
        </authorList>
    </citation>
    <scope>IDENTIFICATION</scope>
</reference>
<organism evidence="2 3">
    <name type="scientific">Strongylocentrotus purpuratus</name>
    <name type="common">Purple sea urchin</name>
    <dbReference type="NCBI Taxonomy" id="7668"/>
    <lineage>
        <taxon>Eukaryota</taxon>
        <taxon>Metazoa</taxon>
        <taxon>Echinodermata</taxon>
        <taxon>Eleutherozoa</taxon>
        <taxon>Echinozoa</taxon>
        <taxon>Echinoidea</taxon>
        <taxon>Euechinoidea</taxon>
        <taxon>Echinacea</taxon>
        <taxon>Camarodonta</taxon>
        <taxon>Echinidea</taxon>
        <taxon>Strongylocentrotidae</taxon>
        <taxon>Strongylocentrotus</taxon>
    </lineage>
</organism>
<dbReference type="RefSeq" id="XP_030834208.1">
    <property type="nucleotide sequence ID" value="XM_030978348.1"/>
</dbReference>
<evidence type="ECO:0000313" key="3">
    <source>
        <dbReference type="Proteomes" id="UP000007110"/>
    </source>
</evidence>
<feature type="region of interest" description="Disordered" evidence="1">
    <location>
        <begin position="102"/>
        <end position="133"/>
    </location>
</feature>
<dbReference type="EnsemblMetazoa" id="XM_030978348">
    <property type="protein sequence ID" value="XP_030834208"/>
    <property type="gene ID" value="LOC115921167"/>
</dbReference>
<evidence type="ECO:0000313" key="2">
    <source>
        <dbReference type="EnsemblMetazoa" id="XP_030834208"/>
    </source>
</evidence>
<accession>A0A7M7NC50</accession>
<dbReference type="Proteomes" id="UP000007110">
    <property type="component" value="Unassembled WGS sequence"/>
</dbReference>
<protein>
    <submittedName>
        <fullName evidence="2">Uncharacterized protein</fullName>
    </submittedName>
</protein>
<name>A0A7M7NC50_STRPU</name>
<sequence>MHLKSGPLDPSVEYATVNKQRSISSNLGSSSAQLGLLDVSLDYATVNERVTDVTAQQNMLSHLDLSLDYATVSERVTDVTAQQNMRGPLDPSVEYATVDKQRNISSNPGSSSVQTGDVVQPEQSLRKEIGRRGNVPHVYTASSNGLAEYAVVDTTREERKKGQSRAHQRNMAYHDPEEDYAVIDKKKKSRREK</sequence>
<dbReference type="GeneID" id="115921167"/>
<evidence type="ECO:0000256" key="1">
    <source>
        <dbReference type="SAM" id="MobiDB-lite"/>
    </source>
</evidence>